<evidence type="ECO:0000256" key="4">
    <source>
        <dbReference type="ARBA" id="ARBA00039854"/>
    </source>
</evidence>
<feature type="region of interest" description="Disordered" evidence="6">
    <location>
        <begin position="1073"/>
        <end position="1114"/>
    </location>
</feature>
<dbReference type="EMBL" id="AUPL01000072">
    <property type="protein sequence ID" value="ESL12165.1"/>
    <property type="molecule type" value="Genomic_DNA"/>
</dbReference>
<keyword evidence="3" id="KW-0968">Cytoplasmic vesicle</keyword>
<comment type="function">
    <text evidence="5">Assembles a suppression complex (suppresome) by tethering SIRT1 and MDM2 to regulate composite modifications of p53/TP53. Confers both deacetylation-mediated functional inactivation, by SIRT1, and ubiquitination-dependent degradation, by MDM2, of p53/TP53, promoting a proliferative and cell survival behaviors. May play a role in the regulation of spermatogenesis.</text>
</comment>
<dbReference type="Pfam" id="PF02493">
    <property type="entry name" value="MORN"/>
    <property type="match status" value="3"/>
</dbReference>
<reference evidence="7 8" key="1">
    <citation type="submission" date="2013-07" db="EMBL/GenBank/DDBJ databases">
        <authorList>
            <person name="Stoco P.H."/>
            <person name="Wagner G."/>
            <person name="Gerber A."/>
            <person name="Zaha A."/>
            <person name="Thompson C."/>
            <person name="Bartholomeu D.C."/>
            <person name="Luckemeyer D.D."/>
            <person name="Bahia D."/>
            <person name="Loreto E."/>
            <person name="Prestes E.B."/>
            <person name="Lima F.M."/>
            <person name="Rodrigues-Luiz G."/>
            <person name="Vallejo G.A."/>
            <person name="Filho J.F."/>
            <person name="Monteiro K.M."/>
            <person name="Tyler K.M."/>
            <person name="de Almeida L.G."/>
            <person name="Ortiz M.F."/>
            <person name="Siervo M.A."/>
            <person name="de Moraes M.H."/>
            <person name="Cunha O.L."/>
            <person name="Mendonca-Neto R."/>
            <person name="Silva R."/>
            <person name="Teixeira S.M."/>
            <person name="Murta S.M."/>
            <person name="Sincero T.C."/>
            <person name="Mendes T.A."/>
            <person name="Urmenyi T.P."/>
            <person name="Silva V.G."/>
            <person name="da Rocha W.D."/>
            <person name="Andersson B."/>
            <person name="Romanha A.J."/>
            <person name="Steindel M."/>
            <person name="de Vasconcelos A.T."/>
            <person name="Grisard E.C."/>
        </authorList>
    </citation>
    <scope>NUCLEOTIDE SEQUENCE [LARGE SCALE GENOMIC DNA]</scope>
    <source>
        <strain evidence="7 8">SC58</strain>
    </source>
</reference>
<dbReference type="InterPro" id="IPR003409">
    <property type="entry name" value="MORN"/>
</dbReference>
<evidence type="ECO:0000256" key="2">
    <source>
        <dbReference type="ARBA" id="ARBA00022737"/>
    </source>
</evidence>
<dbReference type="PANTHER" id="PTHR46511:SF1">
    <property type="entry name" value="MORN REPEAT-CONTAINING PROTEIN 3"/>
    <property type="match status" value="1"/>
</dbReference>
<dbReference type="VEuPathDB" id="TriTrypDB:TRSC58_00072"/>
<protein>
    <recommendedName>
        <fullName evidence="4">MORN repeat-containing protein 3</fullName>
    </recommendedName>
</protein>
<dbReference type="GO" id="GO:0001669">
    <property type="term" value="C:acrosomal vesicle"/>
    <property type="evidence" value="ECO:0007669"/>
    <property type="project" value="UniProtKB-SubCell"/>
</dbReference>
<evidence type="ECO:0000256" key="1">
    <source>
        <dbReference type="ARBA" id="ARBA00004218"/>
    </source>
</evidence>
<accession>A0A061JCS1</accession>
<feature type="compositionally biased region" description="Polar residues" evidence="6">
    <location>
        <begin position="1074"/>
        <end position="1095"/>
    </location>
</feature>
<evidence type="ECO:0000256" key="5">
    <source>
        <dbReference type="ARBA" id="ARBA00045851"/>
    </source>
</evidence>
<comment type="caution">
    <text evidence="7">The sequence shown here is derived from an EMBL/GenBank/DDBJ whole genome shotgun (WGS) entry which is preliminary data.</text>
</comment>
<evidence type="ECO:0000256" key="3">
    <source>
        <dbReference type="ARBA" id="ARBA00023329"/>
    </source>
</evidence>
<evidence type="ECO:0000313" key="8">
    <source>
        <dbReference type="Proteomes" id="UP000031737"/>
    </source>
</evidence>
<dbReference type="Gene3D" id="2.20.110.10">
    <property type="entry name" value="Histone H3 K4-specific methyltransferase SET7/9 N-terminal domain"/>
    <property type="match status" value="1"/>
</dbReference>
<dbReference type="Proteomes" id="UP000031737">
    <property type="component" value="Unassembled WGS sequence"/>
</dbReference>
<dbReference type="SUPFAM" id="SSF82185">
    <property type="entry name" value="Histone H3 K4-specific methyltransferase SET7/9 N-terminal domain"/>
    <property type="match status" value="1"/>
</dbReference>
<sequence>MSLPTTPAQPQPADVTFESHQNGKQRVVMCPIEFGSSPAVQPRQLEKHAGLGFKLQHLRQRHLYTGDVVRARSTHDCGNSSNVFIPHGVGTLVCLLYVRGGASGLTGKAATPVGLPHTLVVSEYGEVEELRDAVLLTFSMYKGSFSYGRRQGKGRLTVHPHYFIDCCWDDDAPLLDRTPCVLCFYPTASTPAEAAKELVEPTCVGGTSGEDADMRRITQYIGMISLISSDLTPHRGSFAGLAWAEQARFVPDGVGEMLCPQGNRYCGFWQCGQRHGFGVEYDSREGTVYMGSFVDDHREGSGTLHYCATGVMFSGSWKRGELTDNSNTILPTYPFILQGTLWKSYEKWSFEHGTLMRAPVFLGGIWEPLFLTLDEKLASHLWEQQATSRAIATTEVAHDEARDEADEKFLALLANMMQSAEFKALLVPFQRCYYFLYKPCVGKRQGKTNGHASLKAVAAEHSRSQGPCFGLPVSACGSAPVTHSLLLTTFDEERHSRSIPEGGLHSHWAGLRRSRHQKLATMSVQQLPPLLLHLRELGHNRRQGVAAAPAGACWSCPSWCDEMGVSGGEDGDGHNDGDLGGGEGAVYCFHTKSVAEGLATRMSPAKLFEHAMHDLASFVSSVRLRLLSYVASHPSACDVSVSKRVLAVCWDSVYALVAPVIHELAAAAEAEAVVATSLAVQRCASLNRQDFIPTAAANNFGSIDEERETVERIARLFGSPAHHSQRVVEQTTNGQLLCFGPHDGGGGDAPALYFSPASMFAAFRSVYTYAVGLFPRNAFLQERWVSYSVLEAFSHAGGVHPRDALSPPAVLRILQFLASEVNPRYPFTDGAGEVRGDASLFHEEQEKSLQASRRNITSRSGGFVPAGDVETDMTEVEFWLNSIAASYAAPKEATEVLSLLAMMRSGVTRLQSVYPTIRFNYCPSVAVDVTVLECGRAGIVYPLDELAVRTRFLLLAAAALLQRHCQPCEEGKAREQCIRNAGGKTAMQAETNAANAARKVQGLTQWLLRLPVAVMYEALQQVEEPFDEVLPAHEDSLAHAAEQRREPETPLRVSPSEMLLWIVECIGGMLESPNFPSATPSSMAPRQTSVQTQPLRRQPPEAPPSTLATGEQHVDSAVPEGVISPASLLEGTVAIQEAGNGTGVQCLEFRWKHFIPINVTSSTRSGILPLGDTEDTRADASALAAAATSELLSEGENLHISLLQGLLADVGVGMRLHMQLCYDTEEDVSSASLTQRTVSPEGEKTVRCCVGKEAVLSLHVRLSFLGSREWEVLADAWLEASIRLRANAAALQRTRRKGNFTDVVQHAQ</sequence>
<dbReference type="OrthoDB" id="266722at2759"/>
<feature type="region of interest" description="Disordered" evidence="6">
    <location>
        <begin position="1"/>
        <end position="20"/>
    </location>
</feature>
<dbReference type="SMART" id="SM00698">
    <property type="entry name" value="MORN"/>
    <property type="match status" value="3"/>
</dbReference>
<proteinExistence type="predicted"/>
<evidence type="ECO:0000256" key="6">
    <source>
        <dbReference type="SAM" id="MobiDB-lite"/>
    </source>
</evidence>
<keyword evidence="8" id="KW-1185">Reference proteome</keyword>
<organism evidence="7 8">
    <name type="scientific">Trypanosoma rangeli SC58</name>
    <dbReference type="NCBI Taxonomy" id="429131"/>
    <lineage>
        <taxon>Eukaryota</taxon>
        <taxon>Discoba</taxon>
        <taxon>Euglenozoa</taxon>
        <taxon>Kinetoplastea</taxon>
        <taxon>Metakinetoplastina</taxon>
        <taxon>Trypanosomatida</taxon>
        <taxon>Trypanosomatidae</taxon>
        <taxon>Trypanosoma</taxon>
        <taxon>Herpetosoma</taxon>
    </lineage>
</organism>
<dbReference type="InterPro" id="IPR052472">
    <property type="entry name" value="MORN3"/>
</dbReference>
<gene>
    <name evidence="7" type="ORF">TRSC58_00072</name>
</gene>
<dbReference type="PANTHER" id="PTHR46511">
    <property type="entry name" value="MORN REPEAT-CONTAINING PROTEIN 3"/>
    <property type="match status" value="1"/>
</dbReference>
<keyword evidence="2" id="KW-0677">Repeat</keyword>
<evidence type="ECO:0000313" key="7">
    <source>
        <dbReference type="EMBL" id="ESL12165.1"/>
    </source>
</evidence>
<comment type="subcellular location">
    <subcellularLocation>
        <location evidence="1">Cytoplasmic vesicle</location>
        <location evidence="1">Secretory vesicle</location>
        <location evidence="1">Acrosome</location>
    </subcellularLocation>
</comment>
<name>A0A061JCS1_TRYRA</name>